<keyword evidence="1" id="KW-0805">Transcription regulation</keyword>
<dbReference type="InterPro" id="IPR019423">
    <property type="entry name" value="7TM_GPCR_serpentine_rcpt_Srj"/>
</dbReference>
<dbReference type="Proteomes" id="UP000005239">
    <property type="component" value="Unassembled WGS sequence"/>
</dbReference>
<proteinExistence type="predicted"/>
<dbReference type="PROSITE" id="PS51843">
    <property type="entry name" value="NR_LBD"/>
    <property type="match status" value="1"/>
</dbReference>
<keyword evidence="2" id="KW-0804">Transcription</keyword>
<protein>
    <submittedName>
        <fullName evidence="4">G protein-coupled receptor</fullName>
    </submittedName>
</protein>
<reference evidence="4" key="2">
    <citation type="submission" date="2022-06" db="UniProtKB">
        <authorList>
            <consortium name="EnsemblMetazoa"/>
        </authorList>
    </citation>
    <scope>IDENTIFICATION</scope>
    <source>
        <strain evidence="4">PS312</strain>
    </source>
</reference>
<evidence type="ECO:0000313" key="5">
    <source>
        <dbReference type="Proteomes" id="UP000005239"/>
    </source>
</evidence>
<dbReference type="SUPFAM" id="SSF81321">
    <property type="entry name" value="Family A G protein-coupled receptor-like"/>
    <property type="match status" value="1"/>
</dbReference>
<dbReference type="PANTHER" id="PTHR45907">
    <property type="entry name" value="SERPENTINE RECEPTOR, CLASS J"/>
    <property type="match status" value="1"/>
</dbReference>
<dbReference type="AlphaFoldDB" id="A0A2A6B2W2"/>
<reference evidence="5" key="1">
    <citation type="journal article" date="2008" name="Nat. Genet.">
        <title>The Pristionchus pacificus genome provides a unique perspective on nematode lifestyle and parasitism.</title>
        <authorList>
            <person name="Dieterich C."/>
            <person name="Clifton S.W."/>
            <person name="Schuster L.N."/>
            <person name="Chinwalla A."/>
            <person name="Delehaunty K."/>
            <person name="Dinkelacker I."/>
            <person name="Fulton L."/>
            <person name="Fulton R."/>
            <person name="Godfrey J."/>
            <person name="Minx P."/>
            <person name="Mitreva M."/>
            <person name="Roeseler W."/>
            <person name="Tian H."/>
            <person name="Witte H."/>
            <person name="Yang S.P."/>
            <person name="Wilson R.K."/>
            <person name="Sommer R.J."/>
        </authorList>
    </citation>
    <scope>NUCLEOTIDE SEQUENCE [LARGE SCALE GENOMIC DNA]</scope>
    <source>
        <strain evidence="5">PS312</strain>
    </source>
</reference>
<accession>A0A2A6B2W2</accession>
<evidence type="ECO:0000256" key="3">
    <source>
        <dbReference type="ARBA" id="ARBA00023170"/>
    </source>
</evidence>
<evidence type="ECO:0000256" key="1">
    <source>
        <dbReference type="ARBA" id="ARBA00023015"/>
    </source>
</evidence>
<accession>A0A8R1U568</accession>
<sequence length="670" mass="76930">MSVDRVERARGGLHCDEGRSNHQNEKRYPRLETINIHQPRELFDYEPSFSKTPLLVRLRKGYSLMCLIRHVAELGTRTKVDANLEFSVGNMVLVPGTYTTFPSHDKTMYEALKAFANEAFNDFRELDEECKDFLVGTGYSAMNSIDGIYRTMHHFPNDDEHRTLGYTTYIRPNKLETTFFADCSDEVDITNITSAIRESLETTVNVAKKYCRRVQPTDYEFLAILGLALWNDGLRNDKIKTQTNIVMRNRKKFMQELHTYYTQQGIPTYAVRIGHIFCVLATLQRNSQKLHEDFEMFKLMFKEYLGKNLSDLFLPYIFHRLLSAVQLCSYAHYIIYHTRAMVSQFMVVVQYVEKVNTVTGLILSSLLLFAIRRFSSPSLGTYKHLLTMFTITDMLLVITQIPIRPRVILAGLTHGVAIDSIIQERAMGALFIAFESVPFSLLVIHFLYRYWSVRRPHLIHLFTRTSFIVLLFTVIVGVIITWFLICYYGTVGEEDSEGRRALISEYEKTYGKRIETGWMLLDHWRDDQLNVRILITVIIMNVIMLSSVALASSLAFLTFHHISQSQKLSAQAGLLQRKLLIALCAQAAVPSLFVYTPYLLTIDMPFLRLPVPLAHDLSVPLTTFFPPCDSAILLLLISDYRRGLVGMVRRTQVEQSSAMRVSTVASEVIA</sequence>
<name>A0A2A6B2W2_PRIPA</name>
<dbReference type="Gene3D" id="1.10.565.10">
    <property type="entry name" value="Retinoid X Receptor"/>
    <property type="match status" value="1"/>
</dbReference>
<keyword evidence="3" id="KW-0675">Receptor</keyword>
<dbReference type="InterPro" id="IPR019428">
    <property type="entry name" value="7TM_GPCR_serpentine_rcpt_Str"/>
</dbReference>
<dbReference type="InterPro" id="IPR035500">
    <property type="entry name" value="NHR-like_dom_sf"/>
</dbReference>
<dbReference type="SMART" id="SM00430">
    <property type="entry name" value="HOLI"/>
    <property type="match status" value="1"/>
</dbReference>
<evidence type="ECO:0000313" key="4">
    <source>
        <dbReference type="EnsemblMetazoa" id="PPA03687.1"/>
    </source>
</evidence>
<dbReference type="PANTHER" id="PTHR45907:SF16">
    <property type="entry name" value="SERPENTINE RECEPTOR, CLASS J"/>
    <property type="match status" value="1"/>
</dbReference>
<dbReference type="EnsemblMetazoa" id="PPA03687.1">
    <property type="protein sequence ID" value="PPA03687.1"/>
    <property type="gene ID" value="WBGene00093241"/>
</dbReference>
<gene>
    <name evidence="4" type="primary">WBGene00093241</name>
</gene>
<evidence type="ECO:0000256" key="2">
    <source>
        <dbReference type="ARBA" id="ARBA00023163"/>
    </source>
</evidence>
<dbReference type="Pfam" id="PF00104">
    <property type="entry name" value="Hormone_recep"/>
    <property type="match status" value="1"/>
</dbReference>
<dbReference type="Pfam" id="PF10326">
    <property type="entry name" value="7TM_GPCR_Str"/>
    <property type="match status" value="1"/>
</dbReference>
<dbReference type="SUPFAM" id="SSF48508">
    <property type="entry name" value="Nuclear receptor ligand-binding domain"/>
    <property type="match status" value="1"/>
</dbReference>
<keyword evidence="5" id="KW-1185">Reference proteome</keyword>
<organism evidence="4 5">
    <name type="scientific">Pristionchus pacificus</name>
    <name type="common">Parasitic nematode worm</name>
    <dbReference type="NCBI Taxonomy" id="54126"/>
    <lineage>
        <taxon>Eukaryota</taxon>
        <taxon>Metazoa</taxon>
        <taxon>Ecdysozoa</taxon>
        <taxon>Nematoda</taxon>
        <taxon>Chromadorea</taxon>
        <taxon>Rhabditida</taxon>
        <taxon>Rhabditina</taxon>
        <taxon>Diplogasteromorpha</taxon>
        <taxon>Diplogasteroidea</taxon>
        <taxon>Neodiplogasteridae</taxon>
        <taxon>Pristionchus</taxon>
    </lineage>
</organism>
<dbReference type="InterPro" id="IPR000536">
    <property type="entry name" value="Nucl_hrmn_rcpt_lig-bd"/>
</dbReference>